<dbReference type="GO" id="GO:0016614">
    <property type="term" value="F:oxidoreductase activity, acting on CH-OH group of donors"/>
    <property type="evidence" value="ECO:0007669"/>
    <property type="project" value="InterPro"/>
</dbReference>
<feature type="active site" description="Proton acceptor" evidence="2">
    <location>
        <position position="541"/>
    </location>
</feature>
<feature type="binding site" evidence="3">
    <location>
        <begin position="93"/>
        <end position="96"/>
    </location>
    <ligand>
        <name>FAD</name>
        <dbReference type="ChEBI" id="CHEBI:57692"/>
    </ligand>
</feature>
<evidence type="ECO:0000256" key="1">
    <source>
        <dbReference type="ARBA" id="ARBA00010790"/>
    </source>
</evidence>
<proteinExistence type="inferred from homology"/>
<comment type="similarity">
    <text evidence="1 4">Belongs to the GMC oxidoreductase family.</text>
</comment>
<sequence length="564" mass="62397">MASSYDFIVVGGGPAGSALAANLSRTAKKPSVLLLEAGGANQDHNLRVDGQRWTTFLNQDMNWGYKTSPQEFANNRELDYSRGKGLGGSSAINFGVYSIGARDDYEEWARIVDDDAYRWDKIHDRYKSLETFHGELPEGVDKKYAAPKAEDHGSEGKLHVGYAGEWEKDLPPVLDLFEKAGFPLNPDHNSGNPLGMSVLINSSSKGRRSTANDLLEPKPENLTVLTDSTVQKVLLEGTKAIGVEVNGKKYLASKEVILSAGALNTPKILMHSGIGPKSQLEQFSIPVVKDVPRVGQGLRDHMFTPLVYTRKPGDTARDTFYGDKKAMDDALEQWRRDGTGPWTKFACELGIGWFKLDKLVKSDEFKALPAEQQEFLMKETVPHYEILTHFPIHWFIPEFPDSALNYSCILVFYYNAQSQGEVTLQSSDPNVPLKFDPKFLASPFDRRVAIESLRDAFRLVKHDGYAKDNVAMLAGPQGDSDDELLEHWKNTISSSWHMTGTTKMGKKGDPNAVVDSDFKVIGFEGLRIADMGVVPVLASCHIQSVAYVTGITAAEKLIAEYNLA</sequence>
<name>A0A8H5JVF2_9HYPO</name>
<evidence type="ECO:0000313" key="7">
    <source>
        <dbReference type="EMBL" id="KAF5561859.1"/>
    </source>
</evidence>
<dbReference type="EMBL" id="JAAOAQ010000203">
    <property type="protein sequence ID" value="KAF5561859.1"/>
    <property type="molecule type" value="Genomic_DNA"/>
</dbReference>
<evidence type="ECO:0000256" key="4">
    <source>
        <dbReference type="RuleBase" id="RU003968"/>
    </source>
</evidence>
<dbReference type="Gene3D" id="3.50.50.60">
    <property type="entry name" value="FAD/NAD(P)-binding domain"/>
    <property type="match status" value="1"/>
</dbReference>
<gene>
    <name evidence="7" type="ORF">FPHYL_5990</name>
</gene>
<dbReference type="GO" id="GO:0050660">
    <property type="term" value="F:flavin adenine dinucleotide binding"/>
    <property type="evidence" value="ECO:0007669"/>
    <property type="project" value="InterPro"/>
</dbReference>
<evidence type="ECO:0000313" key="8">
    <source>
        <dbReference type="Proteomes" id="UP000582016"/>
    </source>
</evidence>
<evidence type="ECO:0000256" key="3">
    <source>
        <dbReference type="PIRSR" id="PIRSR000137-2"/>
    </source>
</evidence>
<dbReference type="SUPFAM" id="SSF54373">
    <property type="entry name" value="FAD-linked reductases, C-terminal domain"/>
    <property type="match status" value="1"/>
</dbReference>
<dbReference type="Gene3D" id="3.30.560.10">
    <property type="entry name" value="Glucose Oxidase, domain 3"/>
    <property type="match status" value="1"/>
</dbReference>
<dbReference type="InterPro" id="IPR036188">
    <property type="entry name" value="FAD/NAD-bd_sf"/>
</dbReference>
<evidence type="ECO:0000259" key="5">
    <source>
        <dbReference type="PROSITE" id="PS00623"/>
    </source>
</evidence>
<dbReference type="Pfam" id="PF00732">
    <property type="entry name" value="GMC_oxred_N"/>
    <property type="match status" value="1"/>
</dbReference>
<dbReference type="PIRSF" id="PIRSF000137">
    <property type="entry name" value="Alcohol_oxidase"/>
    <property type="match status" value="1"/>
</dbReference>
<reference evidence="7 8" key="1">
    <citation type="submission" date="2020-05" db="EMBL/GenBank/DDBJ databases">
        <title>Identification and distribution of gene clusters putatively required for synthesis of sphingolipid metabolism inhibitors in phylogenetically diverse species of the filamentous fungus Fusarium.</title>
        <authorList>
            <person name="Kim H.-S."/>
            <person name="Busman M."/>
            <person name="Brown D.W."/>
            <person name="Divon H."/>
            <person name="Uhlig S."/>
            <person name="Proctor R.H."/>
        </authorList>
    </citation>
    <scope>NUCLEOTIDE SEQUENCE [LARGE SCALE GENOMIC DNA]</scope>
    <source>
        <strain evidence="7 8">NRRL 13617</strain>
    </source>
</reference>
<feature type="active site" description="Proton donor" evidence="2">
    <location>
        <position position="497"/>
    </location>
</feature>
<dbReference type="OrthoDB" id="269227at2759"/>
<keyword evidence="3 4" id="KW-0274">FAD</keyword>
<dbReference type="InterPro" id="IPR012132">
    <property type="entry name" value="GMC_OxRdtase"/>
</dbReference>
<comment type="cofactor">
    <cofactor evidence="3">
        <name>FAD</name>
        <dbReference type="ChEBI" id="CHEBI:57692"/>
    </cofactor>
</comment>
<feature type="binding site" evidence="3">
    <location>
        <position position="230"/>
    </location>
    <ligand>
        <name>FAD</name>
        <dbReference type="ChEBI" id="CHEBI:57692"/>
    </ligand>
</feature>
<dbReference type="PROSITE" id="PS00624">
    <property type="entry name" value="GMC_OXRED_2"/>
    <property type="match status" value="1"/>
</dbReference>
<keyword evidence="8" id="KW-1185">Reference proteome</keyword>
<organism evidence="7 8">
    <name type="scientific">Fusarium phyllophilum</name>
    <dbReference type="NCBI Taxonomy" id="47803"/>
    <lineage>
        <taxon>Eukaryota</taxon>
        <taxon>Fungi</taxon>
        <taxon>Dikarya</taxon>
        <taxon>Ascomycota</taxon>
        <taxon>Pezizomycotina</taxon>
        <taxon>Sordariomycetes</taxon>
        <taxon>Hypocreomycetidae</taxon>
        <taxon>Hypocreales</taxon>
        <taxon>Nectriaceae</taxon>
        <taxon>Fusarium</taxon>
        <taxon>Fusarium fujikuroi species complex</taxon>
    </lineage>
</organism>
<dbReference type="SUPFAM" id="SSF51905">
    <property type="entry name" value="FAD/NAD(P)-binding domain"/>
    <property type="match status" value="1"/>
</dbReference>
<comment type="caution">
    <text evidence="7">The sequence shown here is derived from an EMBL/GenBank/DDBJ whole genome shotgun (WGS) entry which is preliminary data.</text>
</comment>
<accession>A0A8H5JVF2</accession>
<evidence type="ECO:0000256" key="2">
    <source>
        <dbReference type="PIRSR" id="PIRSR000137-1"/>
    </source>
</evidence>
<dbReference type="InterPro" id="IPR000172">
    <property type="entry name" value="GMC_OxRdtase_N"/>
</dbReference>
<dbReference type="PANTHER" id="PTHR11552">
    <property type="entry name" value="GLUCOSE-METHANOL-CHOLINE GMC OXIDOREDUCTASE"/>
    <property type="match status" value="1"/>
</dbReference>
<protein>
    <submittedName>
        <fullName evidence="7">Choline dehydrogenase</fullName>
    </submittedName>
</protein>
<dbReference type="Proteomes" id="UP000582016">
    <property type="component" value="Unassembled WGS sequence"/>
</dbReference>
<dbReference type="Pfam" id="PF05199">
    <property type="entry name" value="GMC_oxred_C"/>
    <property type="match status" value="1"/>
</dbReference>
<keyword evidence="4" id="KW-0285">Flavoprotein</keyword>
<feature type="binding site" evidence="3">
    <location>
        <begin position="496"/>
        <end position="497"/>
    </location>
    <ligand>
        <name>FAD</name>
        <dbReference type="ChEBI" id="CHEBI:57692"/>
    </ligand>
</feature>
<dbReference type="InterPro" id="IPR007867">
    <property type="entry name" value="GMC_OxRtase_C"/>
</dbReference>
<dbReference type="PROSITE" id="PS00623">
    <property type="entry name" value="GMC_OXRED_1"/>
    <property type="match status" value="1"/>
</dbReference>
<feature type="domain" description="Glucose-methanol-choline oxidoreductase N-terminal" evidence="6">
    <location>
        <begin position="261"/>
        <end position="275"/>
    </location>
</feature>
<evidence type="ECO:0000259" key="6">
    <source>
        <dbReference type="PROSITE" id="PS00624"/>
    </source>
</evidence>
<dbReference type="PANTHER" id="PTHR11552:SF134">
    <property type="entry name" value="GLUCOSE-METHANOL-CHOLINE OXIDOREDUCTASE N-TERMINAL DOMAIN-CONTAINING PROTEIN"/>
    <property type="match status" value="1"/>
</dbReference>
<feature type="domain" description="Glucose-methanol-choline oxidoreductase N-terminal" evidence="5">
    <location>
        <begin position="83"/>
        <end position="106"/>
    </location>
</feature>
<dbReference type="AlphaFoldDB" id="A0A8H5JVF2"/>